<evidence type="ECO:0000313" key="5">
    <source>
        <dbReference type="Proteomes" id="UP001620273"/>
    </source>
</evidence>
<gene>
    <name evidence="4" type="ORF">OCH74_04290</name>
</gene>
<organism evidence="4 5">
    <name type="scientific">Bifidobacterium thermacidophilum</name>
    <dbReference type="NCBI Taxonomy" id="246618"/>
    <lineage>
        <taxon>Bacteria</taxon>
        <taxon>Bacillati</taxon>
        <taxon>Actinomycetota</taxon>
        <taxon>Actinomycetes</taxon>
        <taxon>Bifidobacteriales</taxon>
        <taxon>Bifidobacteriaceae</taxon>
        <taxon>Bifidobacterium</taxon>
    </lineage>
</organism>
<dbReference type="InterPro" id="IPR012340">
    <property type="entry name" value="NA-bd_OB-fold"/>
</dbReference>
<feature type="compositionally biased region" description="Low complexity" evidence="3">
    <location>
        <begin position="138"/>
        <end position="153"/>
    </location>
</feature>
<dbReference type="Pfam" id="PF00436">
    <property type="entry name" value="SSB"/>
    <property type="match status" value="1"/>
</dbReference>
<sequence>MRGKAMVQQGLITINGYAGSDPVNFGKDVPACSFRIGCTRRYFDNSAKEWRDRPTIWITVKAFRSLARNVLASVHKGDPIIVSGTLANEQWERDGETHSRTVIEAASIGHDLGLGVSQFTKQKSGFAPGALAPGTSTQPQEQQRPQGQPQMQQASMSGAPNQGAVPPEASAGQNQGGLPCDPFAETQQPQAAEGEAYPMPEDDENPPEEVF</sequence>
<dbReference type="GO" id="GO:0003677">
    <property type="term" value="F:DNA binding"/>
    <property type="evidence" value="ECO:0007669"/>
    <property type="project" value="UniProtKB-KW"/>
</dbReference>
<dbReference type="CDD" id="cd04496">
    <property type="entry name" value="SSB_OBF"/>
    <property type="match status" value="1"/>
</dbReference>
<comment type="caution">
    <text evidence="4">The sequence shown here is derived from an EMBL/GenBank/DDBJ whole genome shotgun (WGS) entry which is preliminary data.</text>
</comment>
<keyword evidence="5" id="KW-1185">Reference proteome</keyword>
<keyword evidence="1 2" id="KW-0238">DNA-binding</keyword>
<proteinExistence type="predicted"/>
<dbReference type="Gene3D" id="2.40.50.140">
    <property type="entry name" value="Nucleic acid-binding proteins"/>
    <property type="match status" value="1"/>
</dbReference>
<dbReference type="InterPro" id="IPR000424">
    <property type="entry name" value="Primosome_PriB/ssb"/>
</dbReference>
<reference evidence="4 5" key="1">
    <citation type="submission" date="2022-09" db="EMBL/GenBank/DDBJ databases">
        <title>Genome sequencing of four strains from tibetan pig.</title>
        <authorList>
            <person name="Feng J."/>
        </authorList>
    </citation>
    <scope>NUCLEOTIDE SEQUENCE [LARGE SCALE GENOMIC DNA]</scope>
    <source>
        <strain evidence="4 5">11-1-1</strain>
    </source>
</reference>
<accession>A0ABW8KND7</accession>
<feature type="compositionally biased region" description="Acidic residues" evidence="3">
    <location>
        <begin position="200"/>
        <end position="211"/>
    </location>
</feature>
<dbReference type="PROSITE" id="PS50935">
    <property type="entry name" value="SSB"/>
    <property type="match status" value="1"/>
</dbReference>
<evidence type="ECO:0000256" key="1">
    <source>
        <dbReference type="ARBA" id="ARBA00023125"/>
    </source>
</evidence>
<evidence type="ECO:0000313" key="4">
    <source>
        <dbReference type="EMBL" id="MFK3576081.1"/>
    </source>
</evidence>
<name>A0ABW8KND7_9BIFI</name>
<protein>
    <submittedName>
        <fullName evidence="4">Single-stranded DNA-binding protein</fullName>
    </submittedName>
</protein>
<evidence type="ECO:0000256" key="2">
    <source>
        <dbReference type="PROSITE-ProRule" id="PRU00252"/>
    </source>
</evidence>
<dbReference type="RefSeq" id="WP_404440509.1">
    <property type="nucleotide sequence ID" value="NZ_JAOQBW010000002.1"/>
</dbReference>
<dbReference type="EMBL" id="JAOQBW010000002">
    <property type="protein sequence ID" value="MFK3576081.1"/>
    <property type="molecule type" value="Genomic_DNA"/>
</dbReference>
<evidence type="ECO:0000256" key="3">
    <source>
        <dbReference type="SAM" id="MobiDB-lite"/>
    </source>
</evidence>
<feature type="region of interest" description="Disordered" evidence="3">
    <location>
        <begin position="124"/>
        <end position="211"/>
    </location>
</feature>
<dbReference type="SUPFAM" id="SSF50249">
    <property type="entry name" value="Nucleic acid-binding proteins"/>
    <property type="match status" value="1"/>
</dbReference>
<dbReference type="Proteomes" id="UP001620273">
    <property type="component" value="Unassembled WGS sequence"/>
</dbReference>